<feature type="domain" description="Glycine transporter" evidence="8">
    <location>
        <begin position="23"/>
        <end position="95"/>
    </location>
</feature>
<feature type="transmembrane region" description="Helical" evidence="7">
    <location>
        <begin position="20"/>
        <end position="40"/>
    </location>
</feature>
<dbReference type="PANTHER" id="PTHR30506">
    <property type="entry name" value="INNER MEMBRANE PROTEIN"/>
    <property type="match status" value="1"/>
</dbReference>
<dbReference type="Pfam" id="PF03458">
    <property type="entry name" value="Gly_transporter"/>
    <property type="match status" value="2"/>
</dbReference>
<evidence type="ECO:0000256" key="3">
    <source>
        <dbReference type="ARBA" id="ARBA00022475"/>
    </source>
</evidence>
<feature type="transmembrane region" description="Helical" evidence="7">
    <location>
        <begin position="132"/>
        <end position="153"/>
    </location>
</feature>
<dbReference type="PANTHER" id="PTHR30506:SF3">
    <property type="entry name" value="UPF0126 INNER MEMBRANE PROTEIN YADS-RELATED"/>
    <property type="match status" value="1"/>
</dbReference>
<comment type="similarity">
    <text evidence="2">Belongs to the UPF0126 family.</text>
</comment>
<sequence>MQEILNILQKMGEALRIPTSFVIIEFIGTFAFAISGIRLASAKKFDWFGAYIVGMVTAIGGGTIRDVMLGLPPFWMTNSIYIICCALALFYVIIFGKRIIRQNSTWFIFDAIGLALFNIIGIEKTLNMGYPFWMAIIMGSITGAAGGVIRDVFINEVPLIFRKDIYAMACVVGGIVYVICHRLGLSAEINALLSGITVVVIRILAVRYHWQLPVLKGESEE</sequence>
<feature type="transmembrane region" description="Helical" evidence="7">
    <location>
        <begin position="165"/>
        <end position="185"/>
    </location>
</feature>
<keyword evidence="5 7" id="KW-1133">Transmembrane helix</keyword>
<evidence type="ECO:0000256" key="5">
    <source>
        <dbReference type="ARBA" id="ARBA00022989"/>
    </source>
</evidence>
<evidence type="ECO:0000256" key="2">
    <source>
        <dbReference type="ARBA" id="ARBA00008193"/>
    </source>
</evidence>
<evidence type="ECO:0000256" key="6">
    <source>
        <dbReference type="ARBA" id="ARBA00023136"/>
    </source>
</evidence>
<feature type="domain" description="Glycine transporter" evidence="8">
    <location>
        <begin position="108"/>
        <end position="182"/>
    </location>
</feature>
<gene>
    <name evidence="9" type="ORF">QUW02_00850</name>
</gene>
<comment type="caution">
    <text evidence="9">The sequence shown here is derived from an EMBL/GenBank/DDBJ whole genome shotgun (WGS) entry which is preliminary data.</text>
</comment>
<keyword evidence="3" id="KW-1003">Cell membrane</keyword>
<evidence type="ECO:0000256" key="7">
    <source>
        <dbReference type="SAM" id="Phobius"/>
    </source>
</evidence>
<reference evidence="10" key="1">
    <citation type="submission" date="2023-07" db="EMBL/GenBank/DDBJ databases">
        <title>Identification and characterization of horizontal gene transfer across gut microbiota members of farm animals based on homology search.</title>
        <authorList>
            <person name="Schwarzerova J."/>
            <person name="Nykrynova M."/>
            <person name="Jureckova K."/>
            <person name="Cejkova D."/>
            <person name="Rychlik I."/>
        </authorList>
    </citation>
    <scope>NUCLEOTIDE SEQUENCE [LARGE SCALE GENOMIC DNA]</scope>
    <source>
        <strain evidence="10">ET4</strain>
    </source>
</reference>
<dbReference type="InterPro" id="IPR005115">
    <property type="entry name" value="Gly_transporter"/>
</dbReference>
<dbReference type="EMBL" id="JAUDCF010000001">
    <property type="protein sequence ID" value="MDM8144490.1"/>
    <property type="molecule type" value="Genomic_DNA"/>
</dbReference>
<comment type="subcellular location">
    <subcellularLocation>
        <location evidence="1">Cell membrane</location>
        <topology evidence="1">Multi-pass membrane protein</topology>
    </subcellularLocation>
</comment>
<keyword evidence="6 7" id="KW-0472">Membrane</keyword>
<feature type="transmembrane region" description="Helical" evidence="7">
    <location>
        <begin position="106"/>
        <end position="126"/>
    </location>
</feature>
<evidence type="ECO:0000256" key="1">
    <source>
        <dbReference type="ARBA" id="ARBA00004651"/>
    </source>
</evidence>
<evidence type="ECO:0000313" key="9">
    <source>
        <dbReference type="EMBL" id="MDM8144490.1"/>
    </source>
</evidence>
<name>A0ABT7U1Y8_9BACE</name>
<protein>
    <submittedName>
        <fullName evidence="9">Trimeric intracellular cation channel family protein</fullName>
    </submittedName>
</protein>
<feature type="transmembrane region" description="Helical" evidence="7">
    <location>
        <begin position="191"/>
        <end position="210"/>
    </location>
</feature>
<organism evidence="9 10">
    <name type="scientific">Bacteroides eggerthii</name>
    <dbReference type="NCBI Taxonomy" id="28111"/>
    <lineage>
        <taxon>Bacteria</taxon>
        <taxon>Pseudomonadati</taxon>
        <taxon>Bacteroidota</taxon>
        <taxon>Bacteroidia</taxon>
        <taxon>Bacteroidales</taxon>
        <taxon>Bacteroidaceae</taxon>
        <taxon>Bacteroides</taxon>
    </lineage>
</organism>
<feature type="transmembrane region" description="Helical" evidence="7">
    <location>
        <begin position="74"/>
        <end position="94"/>
    </location>
</feature>
<accession>A0ABT7U1Y8</accession>
<keyword evidence="4 7" id="KW-0812">Transmembrane</keyword>
<keyword evidence="10" id="KW-1185">Reference proteome</keyword>
<feature type="transmembrane region" description="Helical" evidence="7">
    <location>
        <begin position="47"/>
        <end position="68"/>
    </location>
</feature>
<evidence type="ECO:0000313" key="10">
    <source>
        <dbReference type="Proteomes" id="UP001228403"/>
    </source>
</evidence>
<proteinExistence type="inferred from homology"/>
<dbReference type="Proteomes" id="UP001228403">
    <property type="component" value="Unassembled WGS sequence"/>
</dbReference>
<evidence type="ECO:0000259" key="8">
    <source>
        <dbReference type="Pfam" id="PF03458"/>
    </source>
</evidence>
<evidence type="ECO:0000256" key="4">
    <source>
        <dbReference type="ARBA" id="ARBA00022692"/>
    </source>
</evidence>